<evidence type="ECO:0000313" key="2">
    <source>
        <dbReference type="EMBL" id="HIF37053.1"/>
    </source>
</evidence>
<gene>
    <name evidence="2" type="ORF">EYQ70_01340</name>
</gene>
<organism evidence="2 3">
    <name type="scientific">Marine Group III euryarchaeote</name>
    <dbReference type="NCBI Taxonomy" id="2173149"/>
    <lineage>
        <taxon>Archaea</taxon>
        <taxon>Methanobacteriati</taxon>
        <taxon>Thermoplasmatota</taxon>
        <taxon>Thermoplasmata</taxon>
        <taxon>Candidatus Thermoprofundales</taxon>
    </lineage>
</organism>
<proteinExistence type="predicted"/>
<dbReference type="Proteomes" id="UP000585802">
    <property type="component" value="Unassembled WGS sequence"/>
</dbReference>
<accession>A0A7J4GQY9</accession>
<keyword evidence="1" id="KW-0472">Membrane</keyword>
<dbReference type="EMBL" id="DUCX01000022">
    <property type="protein sequence ID" value="HIF37053.1"/>
    <property type="molecule type" value="Genomic_DNA"/>
</dbReference>
<evidence type="ECO:0000256" key="1">
    <source>
        <dbReference type="SAM" id="Phobius"/>
    </source>
</evidence>
<keyword evidence="1" id="KW-0812">Transmembrane</keyword>
<name>A0A7J4GQY9_9ARCH</name>
<feature type="transmembrane region" description="Helical" evidence="1">
    <location>
        <begin position="12"/>
        <end position="29"/>
    </location>
</feature>
<protein>
    <submittedName>
        <fullName evidence="2">Uncharacterized protein</fullName>
    </submittedName>
</protein>
<comment type="caution">
    <text evidence="2">The sequence shown here is derived from an EMBL/GenBank/DDBJ whole genome shotgun (WGS) entry which is preliminary data.</text>
</comment>
<sequence>MKNKYNQDILKSIFLGLVSVMILTSIHYFNNTEEEKEESPYLKSDICYYAVNGIKSDYHYHFQLNVTINENRIEIPMHIGFETDKNGNTTFLHPIHTYDNSGRIHVETPQNTTAKLGFFFDIWGKDFSKNKILDYTVDEQHTLEMSVNGNKVDTFEETILEPYVFIVIEYRETN</sequence>
<reference evidence="3" key="1">
    <citation type="journal article" date="2019" name="bioRxiv">
        <title>Genome diversification in globally distributed novel marine Proteobacteria is linked to environmental adaptation.</title>
        <authorList>
            <person name="Zhou Z."/>
            <person name="Tran P.Q."/>
            <person name="Kieft K."/>
            <person name="Anantharaman K."/>
        </authorList>
    </citation>
    <scope>NUCLEOTIDE SEQUENCE [LARGE SCALE GENOMIC DNA]</scope>
</reference>
<dbReference type="AlphaFoldDB" id="A0A7J4GQY9"/>
<evidence type="ECO:0000313" key="3">
    <source>
        <dbReference type="Proteomes" id="UP000585802"/>
    </source>
</evidence>
<keyword evidence="1" id="KW-1133">Transmembrane helix</keyword>